<accession>A0A8H6L0R7</accession>
<feature type="region of interest" description="Disordered" evidence="12">
    <location>
        <begin position="293"/>
        <end position="424"/>
    </location>
</feature>
<dbReference type="PROSITE" id="PS50011">
    <property type="entry name" value="PROTEIN_KINASE_DOM"/>
    <property type="match status" value="1"/>
</dbReference>
<dbReference type="GO" id="GO:0005524">
    <property type="term" value="F:ATP binding"/>
    <property type="evidence" value="ECO:0007669"/>
    <property type="project" value="UniProtKB-UniRule"/>
</dbReference>
<dbReference type="PROSITE" id="PS00108">
    <property type="entry name" value="PROTEIN_KINASE_ST"/>
    <property type="match status" value="1"/>
</dbReference>
<dbReference type="GO" id="GO:0004674">
    <property type="term" value="F:protein serine/threonine kinase activity"/>
    <property type="evidence" value="ECO:0007669"/>
    <property type="project" value="UniProtKB-KW"/>
</dbReference>
<sequence length="424" mass="46041">MTNPFSTSMAFSNDDMAETVSSAPHSLADKTSSDFKLCNTNIVRNYKRSRFDEVENYKQVGHVGSGGYGNCLLLQNRSNMSLRVCKVQKRRKSISKPLEIEILRNILYDHPRIVVLHEAIMHTNTMQLYFDYYPGGDLFKLMVRYFEEWQGVPESFIWHCFLQISEGLAYIHHGYDRRQLGGPPPDSEWQPIIHGDIKPENIFLGPPTPDSHGYPSLVLGDFGLATVDENSSSGTWKWQPPEMPVTSKKADVWGLGAVIHALAHDGRPPLRPRPEDVTPKALVHRVAKLRSMAEDASTPVAGASSGLGLPQPNKRAPAKRAPRTAPAPAGKKAANKTPNVAGAKRTAAGTVKNGKGKGNGNGGSPLQNVFAAYNGGEDEEGEERKMEVPSKKVKAAIAGVGNGTEALEDESADAEEGEGGVGHA</sequence>
<keyword evidence="4" id="KW-0808">Transferase</keyword>
<dbReference type="PANTHER" id="PTHR43671">
    <property type="entry name" value="SERINE/THREONINE-PROTEIN KINASE NEK"/>
    <property type="match status" value="1"/>
</dbReference>
<evidence type="ECO:0000256" key="4">
    <source>
        <dbReference type="ARBA" id="ARBA00022679"/>
    </source>
</evidence>
<evidence type="ECO:0000256" key="2">
    <source>
        <dbReference type="ARBA" id="ARBA00012513"/>
    </source>
</evidence>
<dbReference type="RefSeq" id="XP_037160718.1">
    <property type="nucleotide sequence ID" value="XM_037312313.1"/>
</dbReference>
<evidence type="ECO:0000259" key="13">
    <source>
        <dbReference type="PROSITE" id="PS50011"/>
    </source>
</evidence>
<evidence type="ECO:0000256" key="9">
    <source>
        <dbReference type="ARBA" id="ARBA00048679"/>
    </source>
</evidence>
<evidence type="ECO:0000256" key="12">
    <source>
        <dbReference type="SAM" id="MobiDB-lite"/>
    </source>
</evidence>
<comment type="catalytic activity">
    <reaction evidence="9">
        <text>L-seryl-[protein] + ATP = O-phospho-L-seryl-[protein] + ADP + H(+)</text>
        <dbReference type="Rhea" id="RHEA:17989"/>
        <dbReference type="Rhea" id="RHEA-COMP:9863"/>
        <dbReference type="Rhea" id="RHEA-COMP:11604"/>
        <dbReference type="ChEBI" id="CHEBI:15378"/>
        <dbReference type="ChEBI" id="CHEBI:29999"/>
        <dbReference type="ChEBI" id="CHEBI:30616"/>
        <dbReference type="ChEBI" id="CHEBI:83421"/>
        <dbReference type="ChEBI" id="CHEBI:456216"/>
        <dbReference type="EC" id="2.7.11.1"/>
    </reaction>
</comment>
<evidence type="ECO:0000256" key="1">
    <source>
        <dbReference type="ARBA" id="ARBA00010886"/>
    </source>
</evidence>
<keyword evidence="6" id="KW-0418">Kinase</keyword>
<evidence type="ECO:0000256" key="6">
    <source>
        <dbReference type="ARBA" id="ARBA00022777"/>
    </source>
</evidence>
<comment type="caution">
    <text evidence="14">The sequence shown here is derived from an EMBL/GenBank/DDBJ whole genome shotgun (WGS) entry which is preliminary data.</text>
</comment>
<dbReference type="SUPFAM" id="SSF56112">
    <property type="entry name" value="Protein kinase-like (PK-like)"/>
    <property type="match status" value="1"/>
</dbReference>
<dbReference type="InterPro" id="IPR000719">
    <property type="entry name" value="Prot_kinase_dom"/>
</dbReference>
<protein>
    <recommendedName>
        <fullName evidence="2">non-specific serine/threonine protein kinase</fullName>
        <ecNumber evidence="2">2.7.11.1</ecNumber>
    </recommendedName>
</protein>
<evidence type="ECO:0000256" key="3">
    <source>
        <dbReference type="ARBA" id="ARBA00022527"/>
    </source>
</evidence>
<reference evidence="14 15" key="1">
    <citation type="journal article" date="2020" name="Genomics">
        <title>Complete, high-quality genomes from long-read metagenomic sequencing of two wolf lichen thalli reveals enigmatic genome architecture.</title>
        <authorList>
            <person name="McKenzie S.K."/>
            <person name="Walston R.F."/>
            <person name="Allen J.L."/>
        </authorList>
    </citation>
    <scope>NUCLEOTIDE SEQUENCE [LARGE SCALE GENOMIC DNA]</scope>
    <source>
        <strain evidence="14">WasteWater2</strain>
    </source>
</reference>
<evidence type="ECO:0000256" key="11">
    <source>
        <dbReference type="RuleBase" id="RU000304"/>
    </source>
</evidence>
<dbReference type="PANTHER" id="PTHR43671:SF98">
    <property type="entry name" value="SERINE_THREONINE-PROTEIN KINASE NEK11"/>
    <property type="match status" value="1"/>
</dbReference>
<evidence type="ECO:0000256" key="10">
    <source>
        <dbReference type="PROSITE-ProRule" id="PRU10141"/>
    </source>
</evidence>
<dbReference type="AlphaFoldDB" id="A0A8H6L0R7"/>
<evidence type="ECO:0000256" key="8">
    <source>
        <dbReference type="ARBA" id="ARBA00047899"/>
    </source>
</evidence>
<dbReference type="Gene3D" id="1.10.510.10">
    <property type="entry name" value="Transferase(Phosphotransferase) domain 1"/>
    <property type="match status" value="1"/>
</dbReference>
<dbReference type="Pfam" id="PF00069">
    <property type="entry name" value="Pkinase"/>
    <property type="match status" value="1"/>
</dbReference>
<evidence type="ECO:0000256" key="7">
    <source>
        <dbReference type="ARBA" id="ARBA00022840"/>
    </source>
</evidence>
<dbReference type="Proteomes" id="UP000578531">
    <property type="component" value="Unassembled WGS sequence"/>
</dbReference>
<evidence type="ECO:0000256" key="5">
    <source>
        <dbReference type="ARBA" id="ARBA00022741"/>
    </source>
</evidence>
<dbReference type="GeneID" id="59292074"/>
<feature type="compositionally biased region" description="Acidic residues" evidence="12">
    <location>
        <begin position="406"/>
        <end position="418"/>
    </location>
</feature>
<dbReference type="OrthoDB" id="310217at2759"/>
<dbReference type="InterPro" id="IPR011009">
    <property type="entry name" value="Kinase-like_dom_sf"/>
</dbReference>
<dbReference type="EMBL" id="JACCJC010000058">
    <property type="protein sequence ID" value="KAF6231285.1"/>
    <property type="molecule type" value="Genomic_DNA"/>
</dbReference>
<feature type="compositionally biased region" description="Low complexity" evidence="12">
    <location>
        <begin position="323"/>
        <end position="339"/>
    </location>
</feature>
<keyword evidence="15" id="KW-1185">Reference proteome</keyword>
<keyword evidence="5 10" id="KW-0547">Nucleotide-binding</keyword>
<comment type="catalytic activity">
    <reaction evidence="8">
        <text>L-threonyl-[protein] + ATP = O-phospho-L-threonyl-[protein] + ADP + H(+)</text>
        <dbReference type="Rhea" id="RHEA:46608"/>
        <dbReference type="Rhea" id="RHEA-COMP:11060"/>
        <dbReference type="Rhea" id="RHEA-COMP:11605"/>
        <dbReference type="ChEBI" id="CHEBI:15378"/>
        <dbReference type="ChEBI" id="CHEBI:30013"/>
        <dbReference type="ChEBI" id="CHEBI:30616"/>
        <dbReference type="ChEBI" id="CHEBI:61977"/>
        <dbReference type="ChEBI" id="CHEBI:456216"/>
        <dbReference type="EC" id="2.7.11.1"/>
    </reaction>
</comment>
<dbReference type="GO" id="GO:0005634">
    <property type="term" value="C:nucleus"/>
    <property type="evidence" value="ECO:0007669"/>
    <property type="project" value="TreeGrafter"/>
</dbReference>
<keyword evidence="3 11" id="KW-0723">Serine/threonine-protein kinase</keyword>
<feature type="binding site" evidence="10">
    <location>
        <position position="86"/>
    </location>
    <ligand>
        <name>ATP</name>
        <dbReference type="ChEBI" id="CHEBI:30616"/>
    </ligand>
</feature>
<evidence type="ECO:0000313" key="14">
    <source>
        <dbReference type="EMBL" id="KAF6231285.1"/>
    </source>
</evidence>
<dbReference type="EC" id="2.7.11.1" evidence="2"/>
<keyword evidence="7 10" id="KW-0067">ATP-binding</keyword>
<dbReference type="SMART" id="SM00220">
    <property type="entry name" value="S_TKc"/>
    <property type="match status" value="1"/>
</dbReference>
<dbReference type="InterPro" id="IPR050660">
    <property type="entry name" value="NEK_Ser/Thr_kinase"/>
</dbReference>
<evidence type="ECO:0000313" key="15">
    <source>
        <dbReference type="Proteomes" id="UP000578531"/>
    </source>
</evidence>
<organism evidence="14 15">
    <name type="scientific">Letharia columbiana</name>
    <dbReference type="NCBI Taxonomy" id="112416"/>
    <lineage>
        <taxon>Eukaryota</taxon>
        <taxon>Fungi</taxon>
        <taxon>Dikarya</taxon>
        <taxon>Ascomycota</taxon>
        <taxon>Pezizomycotina</taxon>
        <taxon>Lecanoromycetes</taxon>
        <taxon>OSLEUM clade</taxon>
        <taxon>Lecanoromycetidae</taxon>
        <taxon>Lecanorales</taxon>
        <taxon>Lecanorineae</taxon>
        <taxon>Parmeliaceae</taxon>
        <taxon>Letharia</taxon>
    </lineage>
</organism>
<dbReference type="InterPro" id="IPR008271">
    <property type="entry name" value="Ser/Thr_kinase_AS"/>
</dbReference>
<dbReference type="PROSITE" id="PS00107">
    <property type="entry name" value="PROTEIN_KINASE_ATP"/>
    <property type="match status" value="1"/>
</dbReference>
<gene>
    <name evidence="14" type="ORF">HO173_010428</name>
</gene>
<comment type="similarity">
    <text evidence="1">Belongs to the protein kinase superfamily. NEK Ser/Thr protein kinase family. NIMA subfamily.</text>
</comment>
<dbReference type="CDD" id="cd00180">
    <property type="entry name" value="PKc"/>
    <property type="match status" value="1"/>
</dbReference>
<proteinExistence type="inferred from homology"/>
<feature type="domain" description="Protein kinase" evidence="13">
    <location>
        <begin position="57"/>
        <end position="328"/>
    </location>
</feature>
<dbReference type="InterPro" id="IPR017441">
    <property type="entry name" value="Protein_kinase_ATP_BS"/>
</dbReference>
<dbReference type="Gene3D" id="3.30.200.20">
    <property type="entry name" value="Phosphorylase Kinase, domain 1"/>
    <property type="match status" value="1"/>
</dbReference>
<name>A0A8H6L0R7_9LECA</name>